<dbReference type="EMBL" id="LT670818">
    <property type="protein sequence ID" value="SHG52611.1"/>
    <property type="molecule type" value="Genomic_DNA"/>
</dbReference>
<evidence type="ECO:0000313" key="2">
    <source>
        <dbReference type="Proteomes" id="UP000190675"/>
    </source>
</evidence>
<gene>
    <name evidence="1" type="ORF">SAMN05444169_2885</name>
</gene>
<reference evidence="1 2" key="1">
    <citation type="submission" date="2016-11" db="EMBL/GenBank/DDBJ databases">
        <authorList>
            <person name="Jaros S."/>
            <person name="Januszkiewicz K."/>
            <person name="Wedrychowicz H."/>
        </authorList>
    </citation>
    <scope>NUCLEOTIDE SEQUENCE [LARGE SCALE GENOMIC DNA]</scope>
    <source>
        <strain evidence="1 2">GAS242</strain>
    </source>
</reference>
<organism evidence="1 2">
    <name type="scientific">Bradyrhizobium erythrophlei</name>
    <dbReference type="NCBI Taxonomy" id="1437360"/>
    <lineage>
        <taxon>Bacteria</taxon>
        <taxon>Pseudomonadati</taxon>
        <taxon>Pseudomonadota</taxon>
        <taxon>Alphaproteobacteria</taxon>
        <taxon>Hyphomicrobiales</taxon>
        <taxon>Nitrobacteraceae</taxon>
        <taxon>Bradyrhizobium</taxon>
    </lineage>
</organism>
<dbReference type="Proteomes" id="UP000190675">
    <property type="component" value="Chromosome I"/>
</dbReference>
<dbReference type="AlphaFoldDB" id="A0A1M5KIN2"/>
<proteinExistence type="predicted"/>
<evidence type="ECO:0000313" key="1">
    <source>
        <dbReference type="EMBL" id="SHG52611.1"/>
    </source>
</evidence>
<sequence length="150" mass="16733">MPGAQCTRSLVCEVVVQNAHEYSQRSHRKSPGIPARNGFTAYVVLSPAIGLSCHRRLRKSLPANLTPASRRQDHTILPSARKTLSSEAPPAATASSPAFVTIAIRPSSGVDGWVIKVIWGFGKPEYFFKRDWTGRNSLIWFRKLDFRRKS</sequence>
<protein>
    <submittedName>
        <fullName evidence="1">Uncharacterized protein</fullName>
    </submittedName>
</protein>
<name>A0A1M5KIN2_9BRAD</name>
<accession>A0A1M5KIN2</accession>